<sequence>MVFCLVLFYAGDFPSRVITVVLGAASLALAAVLRSDHSGTFKVPLALTIVSTTWVVVAASLSGWVKYRKVPFCVQRTTSLIIGDLIALGCCAACAALVSSADTSSNSTLRNILTVVQIISILLLALCIMSLAWQWRRASKGELDNPPKVHPAAYHTSMPMPNPVG</sequence>
<protein>
    <recommendedName>
        <fullName evidence="4">MARVEL domain-containing protein</fullName>
    </recommendedName>
</protein>
<keyword evidence="1" id="KW-0812">Transmembrane</keyword>
<feature type="transmembrane region" description="Helical" evidence="1">
    <location>
        <begin position="112"/>
        <end position="133"/>
    </location>
</feature>
<dbReference type="Proteomes" id="UP000267145">
    <property type="component" value="Unassembled WGS sequence"/>
</dbReference>
<keyword evidence="1" id="KW-0472">Membrane</keyword>
<organism evidence="2 3">
    <name type="scientific">Verticillium nonalfalfae</name>
    <dbReference type="NCBI Taxonomy" id="1051616"/>
    <lineage>
        <taxon>Eukaryota</taxon>
        <taxon>Fungi</taxon>
        <taxon>Dikarya</taxon>
        <taxon>Ascomycota</taxon>
        <taxon>Pezizomycotina</taxon>
        <taxon>Sordariomycetes</taxon>
        <taxon>Hypocreomycetidae</taxon>
        <taxon>Glomerellales</taxon>
        <taxon>Plectosphaerellaceae</taxon>
        <taxon>Verticillium</taxon>
    </lineage>
</organism>
<evidence type="ECO:0000256" key="1">
    <source>
        <dbReference type="SAM" id="Phobius"/>
    </source>
</evidence>
<accession>A0A3M9YCT5</accession>
<evidence type="ECO:0000313" key="2">
    <source>
        <dbReference type="EMBL" id="RNJ58279.1"/>
    </source>
</evidence>
<reference evidence="2 3" key="1">
    <citation type="submission" date="2018-10" db="EMBL/GenBank/DDBJ databases">
        <title>Genome sequence of Verticillium nonalfalfae VnAa140.</title>
        <authorList>
            <person name="Stajich J.E."/>
            <person name="Kasson M.T."/>
        </authorList>
    </citation>
    <scope>NUCLEOTIDE SEQUENCE [LARGE SCALE GENOMIC DNA]</scope>
    <source>
        <strain evidence="2 3">VnAa140</strain>
    </source>
</reference>
<evidence type="ECO:0000313" key="3">
    <source>
        <dbReference type="Proteomes" id="UP000267145"/>
    </source>
</evidence>
<dbReference type="RefSeq" id="XP_028496437.1">
    <property type="nucleotide sequence ID" value="XM_028639083.1"/>
</dbReference>
<keyword evidence="3" id="KW-1185">Reference proteome</keyword>
<dbReference type="GeneID" id="39608607"/>
<dbReference type="EMBL" id="RBVV01000029">
    <property type="protein sequence ID" value="RNJ58279.1"/>
    <property type="molecule type" value="Genomic_DNA"/>
</dbReference>
<name>A0A3M9YCT5_9PEZI</name>
<gene>
    <name evidence="2" type="ORF">D7B24_004918</name>
</gene>
<feature type="transmembrane region" description="Helical" evidence="1">
    <location>
        <begin position="79"/>
        <end position="100"/>
    </location>
</feature>
<proteinExistence type="predicted"/>
<comment type="caution">
    <text evidence="2">The sequence shown here is derived from an EMBL/GenBank/DDBJ whole genome shotgun (WGS) entry which is preliminary data.</text>
</comment>
<dbReference type="AlphaFoldDB" id="A0A3M9YCT5"/>
<keyword evidence="1" id="KW-1133">Transmembrane helix</keyword>
<evidence type="ECO:0008006" key="4">
    <source>
        <dbReference type="Google" id="ProtNLM"/>
    </source>
</evidence>
<feature type="transmembrane region" description="Helical" evidence="1">
    <location>
        <begin position="46"/>
        <end position="67"/>
    </location>
</feature>